<comment type="caution">
    <text evidence="3">The sequence shown here is derived from an EMBL/GenBank/DDBJ whole genome shotgun (WGS) entry which is preliminary data.</text>
</comment>
<protein>
    <recommendedName>
        <fullName evidence="2">EF-hand domain-containing protein</fullName>
    </recommendedName>
</protein>
<dbReference type="PROSITE" id="PS00018">
    <property type="entry name" value="EF_HAND_1"/>
    <property type="match status" value="1"/>
</dbReference>
<keyword evidence="1" id="KW-0106">Calcium</keyword>
<dbReference type="AlphaFoldDB" id="A0AAV6VWR6"/>
<evidence type="ECO:0000313" key="3">
    <source>
        <dbReference type="EMBL" id="KAG8199916.1"/>
    </source>
</evidence>
<dbReference type="PROSITE" id="PS50222">
    <property type="entry name" value="EF_HAND_2"/>
    <property type="match status" value="1"/>
</dbReference>
<dbReference type="InterPro" id="IPR011992">
    <property type="entry name" value="EF-hand-dom_pair"/>
</dbReference>
<feature type="domain" description="EF-hand" evidence="2">
    <location>
        <begin position="1"/>
        <end position="24"/>
    </location>
</feature>
<dbReference type="InterPro" id="IPR018247">
    <property type="entry name" value="EF_Hand_1_Ca_BS"/>
</dbReference>
<keyword evidence="4" id="KW-1185">Reference proteome</keyword>
<name>A0AAV6VWR6_9ARAC</name>
<proteinExistence type="predicted"/>
<gene>
    <name evidence="3" type="ORF">JTE90_015900</name>
</gene>
<accession>A0AAV6VWR6</accession>
<evidence type="ECO:0000259" key="2">
    <source>
        <dbReference type="PROSITE" id="PS50222"/>
    </source>
</evidence>
<sequence length="71" mass="8434">MDFDQDGFISFNEFLEAYRIVNLPERDDESDDDTFRSTGEWAIEDLDVDYFTPTNSVHMMMEEEGDDDVFY</sequence>
<evidence type="ECO:0000256" key="1">
    <source>
        <dbReference type="ARBA" id="ARBA00022837"/>
    </source>
</evidence>
<reference evidence="3 4" key="1">
    <citation type="journal article" date="2022" name="Nat. Ecol. Evol.">
        <title>A masculinizing supergene underlies an exaggerated male reproductive morph in a spider.</title>
        <authorList>
            <person name="Hendrickx F."/>
            <person name="De Corte Z."/>
            <person name="Sonet G."/>
            <person name="Van Belleghem S.M."/>
            <person name="Kostlbacher S."/>
            <person name="Vangestel C."/>
        </authorList>
    </citation>
    <scope>NUCLEOTIDE SEQUENCE [LARGE SCALE GENOMIC DNA]</scope>
    <source>
        <strain evidence="3">W744_W776</strain>
    </source>
</reference>
<organism evidence="3 4">
    <name type="scientific">Oedothorax gibbosus</name>
    <dbReference type="NCBI Taxonomy" id="931172"/>
    <lineage>
        <taxon>Eukaryota</taxon>
        <taxon>Metazoa</taxon>
        <taxon>Ecdysozoa</taxon>
        <taxon>Arthropoda</taxon>
        <taxon>Chelicerata</taxon>
        <taxon>Arachnida</taxon>
        <taxon>Araneae</taxon>
        <taxon>Araneomorphae</taxon>
        <taxon>Entelegynae</taxon>
        <taxon>Araneoidea</taxon>
        <taxon>Linyphiidae</taxon>
        <taxon>Erigoninae</taxon>
        <taxon>Oedothorax</taxon>
    </lineage>
</organism>
<dbReference type="InterPro" id="IPR002048">
    <property type="entry name" value="EF_hand_dom"/>
</dbReference>
<dbReference type="EMBL" id="JAFNEN010000023">
    <property type="protein sequence ID" value="KAG8199916.1"/>
    <property type="molecule type" value="Genomic_DNA"/>
</dbReference>
<evidence type="ECO:0000313" key="4">
    <source>
        <dbReference type="Proteomes" id="UP000827092"/>
    </source>
</evidence>
<dbReference type="Proteomes" id="UP000827092">
    <property type="component" value="Unassembled WGS sequence"/>
</dbReference>
<dbReference type="SUPFAM" id="SSF47473">
    <property type="entry name" value="EF-hand"/>
    <property type="match status" value="1"/>
</dbReference>
<dbReference type="GO" id="GO:0005509">
    <property type="term" value="F:calcium ion binding"/>
    <property type="evidence" value="ECO:0007669"/>
    <property type="project" value="InterPro"/>
</dbReference>